<dbReference type="PROSITE" id="PS00211">
    <property type="entry name" value="ABC_TRANSPORTER_1"/>
    <property type="match status" value="1"/>
</dbReference>
<protein>
    <submittedName>
        <fullName evidence="9">ABC transporter ATP-binding protein</fullName>
    </submittedName>
</protein>
<sequence>MSEDKKFLEVKNLKVEYTSEGKIVHAVNGVTFHLDRGRTIGLVGETGAGKTSIAKAILRILPNPGGKISDGEVYLEGEDILKRSERGMRKLRGRKISMIFQDPMTSLNPVKKVVDQIAEVIKTHNKKMSMAEATAEAIKMLGKVGIAENRAREYPHQFSGGMKQRVVIAMALACNPDLLLADEPTTALDVTIQAQVLDMINQLKEDYNTAMIMITHDLGVVAEVCDDVAVVYAGEIIEYGTKEEVFDNPTHPYTKGLFGAIPDINSHVKRLSPINGLPPDPSHLPKGCSFNPRCKYATEACRNGNIETVNVGGSHICKCCQLDKIRGGEK</sequence>
<evidence type="ECO:0000256" key="7">
    <source>
        <dbReference type="ARBA" id="ARBA00023136"/>
    </source>
</evidence>
<evidence type="ECO:0000256" key="5">
    <source>
        <dbReference type="ARBA" id="ARBA00022741"/>
    </source>
</evidence>
<dbReference type="Proteomes" id="UP000283314">
    <property type="component" value="Unassembled WGS sequence"/>
</dbReference>
<comment type="subcellular location">
    <subcellularLocation>
        <location evidence="1">Cell membrane</location>
        <topology evidence="1">Peripheral membrane protein</topology>
    </subcellularLocation>
</comment>
<dbReference type="GO" id="GO:0005524">
    <property type="term" value="F:ATP binding"/>
    <property type="evidence" value="ECO:0007669"/>
    <property type="project" value="UniProtKB-KW"/>
</dbReference>
<dbReference type="Gene3D" id="3.40.50.300">
    <property type="entry name" value="P-loop containing nucleotide triphosphate hydrolases"/>
    <property type="match status" value="1"/>
</dbReference>
<keyword evidence="4" id="KW-1003">Cell membrane</keyword>
<keyword evidence="5" id="KW-0547">Nucleotide-binding</keyword>
<dbReference type="AlphaFoldDB" id="A0A415L7R2"/>
<dbReference type="CDD" id="cd03257">
    <property type="entry name" value="ABC_NikE_OppD_transporters"/>
    <property type="match status" value="1"/>
</dbReference>
<evidence type="ECO:0000256" key="3">
    <source>
        <dbReference type="ARBA" id="ARBA00022448"/>
    </source>
</evidence>
<dbReference type="Pfam" id="PF08352">
    <property type="entry name" value="oligo_HPY"/>
    <property type="match status" value="1"/>
</dbReference>
<evidence type="ECO:0000256" key="6">
    <source>
        <dbReference type="ARBA" id="ARBA00022840"/>
    </source>
</evidence>
<dbReference type="InterPro" id="IPR050388">
    <property type="entry name" value="ABC_Ni/Peptide_Import"/>
</dbReference>
<keyword evidence="3" id="KW-0813">Transport</keyword>
<dbReference type="PROSITE" id="PS50893">
    <property type="entry name" value="ABC_TRANSPORTER_2"/>
    <property type="match status" value="1"/>
</dbReference>
<feature type="domain" description="ABC transporter" evidence="8">
    <location>
        <begin position="10"/>
        <end position="258"/>
    </location>
</feature>
<dbReference type="GO" id="GO:0005886">
    <property type="term" value="C:plasma membrane"/>
    <property type="evidence" value="ECO:0007669"/>
    <property type="project" value="UniProtKB-SubCell"/>
</dbReference>
<evidence type="ECO:0000256" key="1">
    <source>
        <dbReference type="ARBA" id="ARBA00004202"/>
    </source>
</evidence>
<evidence type="ECO:0000256" key="2">
    <source>
        <dbReference type="ARBA" id="ARBA00005417"/>
    </source>
</evidence>
<dbReference type="SMART" id="SM00382">
    <property type="entry name" value="AAA"/>
    <property type="match status" value="1"/>
</dbReference>
<dbReference type="EMBL" id="QROT01000006">
    <property type="protein sequence ID" value="RHL44490.1"/>
    <property type="molecule type" value="Genomic_DNA"/>
</dbReference>
<dbReference type="GO" id="GO:0015833">
    <property type="term" value="P:peptide transport"/>
    <property type="evidence" value="ECO:0007669"/>
    <property type="project" value="InterPro"/>
</dbReference>
<keyword evidence="6 9" id="KW-0067">ATP-binding</keyword>
<dbReference type="GO" id="GO:0016887">
    <property type="term" value="F:ATP hydrolysis activity"/>
    <property type="evidence" value="ECO:0007669"/>
    <property type="project" value="InterPro"/>
</dbReference>
<comment type="caution">
    <text evidence="9">The sequence shown here is derived from an EMBL/GenBank/DDBJ whole genome shotgun (WGS) entry which is preliminary data.</text>
</comment>
<dbReference type="PANTHER" id="PTHR43297:SF2">
    <property type="entry name" value="DIPEPTIDE TRANSPORT ATP-BINDING PROTEIN DPPD"/>
    <property type="match status" value="1"/>
</dbReference>
<comment type="similarity">
    <text evidence="2">Belongs to the ABC transporter superfamily.</text>
</comment>
<dbReference type="GeneID" id="66467212"/>
<gene>
    <name evidence="9" type="ORF">DW018_08145</name>
</gene>
<dbReference type="InterPro" id="IPR003593">
    <property type="entry name" value="AAA+_ATPase"/>
</dbReference>
<keyword evidence="7" id="KW-0472">Membrane</keyword>
<dbReference type="InterPro" id="IPR013563">
    <property type="entry name" value="Oligopep_ABC_C"/>
</dbReference>
<evidence type="ECO:0000256" key="4">
    <source>
        <dbReference type="ARBA" id="ARBA00022475"/>
    </source>
</evidence>
<evidence type="ECO:0000313" key="10">
    <source>
        <dbReference type="Proteomes" id="UP000283314"/>
    </source>
</evidence>
<dbReference type="InterPro" id="IPR003439">
    <property type="entry name" value="ABC_transporter-like_ATP-bd"/>
</dbReference>
<dbReference type="InterPro" id="IPR017871">
    <property type="entry name" value="ABC_transporter-like_CS"/>
</dbReference>
<name>A0A415L7R2_9FIRM</name>
<dbReference type="Pfam" id="PF00005">
    <property type="entry name" value="ABC_tran"/>
    <property type="match status" value="1"/>
</dbReference>
<dbReference type="NCBIfam" id="TIGR01727">
    <property type="entry name" value="oligo_HPY"/>
    <property type="match status" value="1"/>
</dbReference>
<reference evidence="9 10" key="1">
    <citation type="submission" date="2018-08" db="EMBL/GenBank/DDBJ databases">
        <title>A genome reference for cultivated species of the human gut microbiota.</title>
        <authorList>
            <person name="Zou Y."/>
            <person name="Xue W."/>
            <person name="Luo G."/>
        </authorList>
    </citation>
    <scope>NUCLEOTIDE SEQUENCE [LARGE SCALE GENOMIC DNA]</scope>
    <source>
        <strain evidence="9 10">AF37-4</strain>
    </source>
</reference>
<dbReference type="RefSeq" id="WP_118379894.1">
    <property type="nucleotide sequence ID" value="NZ_CABJDQ010000006.1"/>
</dbReference>
<organism evidence="9 10">
    <name type="scientific">Eubacterium ventriosum</name>
    <dbReference type="NCBI Taxonomy" id="39496"/>
    <lineage>
        <taxon>Bacteria</taxon>
        <taxon>Bacillati</taxon>
        <taxon>Bacillota</taxon>
        <taxon>Clostridia</taxon>
        <taxon>Eubacteriales</taxon>
        <taxon>Eubacteriaceae</taxon>
        <taxon>Eubacterium</taxon>
    </lineage>
</organism>
<evidence type="ECO:0000259" key="8">
    <source>
        <dbReference type="PROSITE" id="PS50893"/>
    </source>
</evidence>
<dbReference type="PANTHER" id="PTHR43297">
    <property type="entry name" value="OLIGOPEPTIDE TRANSPORT ATP-BINDING PROTEIN APPD"/>
    <property type="match status" value="1"/>
</dbReference>
<dbReference type="FunFam" id="3.40.50.300:FF:000016">
    <property type="entry name" value="Oligopeptide ABC transporter ATP-binding component"/>
    <property type="match status" value="1"/>
</dbReference>
<proteinExistence type="inferred from homology"/>
<evidence type="ECO:0000313" key="9">
    <source>
        <dbReference type="EMBL" id="RHL44490.1"/>
    </source>
</evidence>
<accession>A0A415L7R2</accession>
<dbReference type="SUPFAM" id="SSF52540">
    <property type="entry name" value="P-loop containing nucleoside triphosphate hydrolases"/>
    <property type="match status" value="1"/>
</dbReference>
<dbReference type="InterPro" id="IPR027417">
    <property type="entry name" value="P-loop_NTPase"/>
</dbReference>